<dbReference type="PANTHER" id="PTHR22878">
    <property type="entry name" value="DYNEIN HEAVY CHAIN 6, AXONEMAL-LIKE-RELATED"/>
    <property type="match status" value="1"/>
</dbReference>
<dbReference type="GO" id="GO:0030286">
    <property type="term" value="C:dynein complex"/>
    <property type="evidence" value="ECO:0007669"/>
    <property type="project" value="InterPro"/>
</dbReference>
<evidence type="ECO:0000259" key="2">
    <source>
        <dbReference type="Pfam" id="PF08393"/>
    </source>
</evidence>
<dbReference type="OrthoDB" id="447173at2759"/>
<feature type="non-terminal residue" evidence="3">
    <location>
        <position position="330"/>
    </location>
</feature>
<dbReference type="Gene3D" id="1.20.140.100">
    <property type="entry name" value="Dynein heavy chain, N-terminal domain 2"/>
    <property type="match status" value="1"/>
</dbReference>
<dbReference type="Pfam" id="PF08393">
    <property type="entry name" value="DHC_N2"/>
    <property type="match status" value="1"/>
</dbReference>
<organism evidence="3 4">
    <name type="scientific">Didymodactylos carnosus</name>
    <dbReference type="NCBI Taxonomy" id="1234261"/>
    <lineage>
        <taxon>Eukaryota</taxon>
        <taxon>Metazoa</taxon>
        <taxon>Spiralia</taxon>
        <taxon>Gnathifera</taxon>
        <taxon>Rotifera</taxon>
        <taxon>Eurotatoria</taxon>
        <taxon>Bdelloidea</taxon>
        <taxon>Philodinida</taxon>
        <taxon>Philodinidae</taxon>
        <taxon>Didymodactylos</taxon>
    </lineage>
</organism>
<gene>
    <name evidence="3" type="ORF">SRO942_LOCUS39441</name>
</gene>
<feature type="coiled-coil region" evidence="1">
    <location>
        <begin position="134"/>
        <end position="191"/>
    </location>
</feature>
<sequence>TTYHLYIAQFIHGERLEKKLLSKLTKLKFVLQTIADIQSKSDIFETNINQTKDKCHLLESYNQKTSDEELAILRSLDNRWHEISLNSKHRDTGLKRVKGRFTEITLIQIDRLKKAIHDFAEKFARQGSGSIHNSSELNQEMKNLEKLYILYEQQSKSRELWSETLWRDLDVQILLDDIDNYIKELKKMSREIKSMPLAKIIEITMKEFRESIPLMADLKNDALRERHWKMLMKETQIEFDILLLNQDRGYVLGSCDEVLPTLDDHTMALQGMAASRFIGPFLSTVQQWEKSLSLIAEVIELWLNVQRKWMYLEGIFVSGDIRSQLPEEAK</sequence>
<accession>A0A8S2VHT3</accession>
<reference evidence="3" key="1">
    <citation type="submission" date="2021-02" db="EMBL/GenBank/DDBJ databases">
        <authorList>
            <person name="Nowell W R."/>
        </authorList>
    </citation>
    <scope>NUCLEOTIDE SEQUENCE</scope>
</reference>
<dbReference type="AlphaFoldDB" id="A0A8S2VHT3"/>
<dbReference type="GO" id="GO:0007018">
    <property type="term" value="P:microtubule-based movement"/>
    <property type="evidence" value="ECO:0007669"/>
    <property type="project" value="InterPro"/>
</dbReference>
<feature type="non-terminal residue" evidence="3">
    <location>
        <position position="1"/>
    </location>
</feature>
<keyword evidence="1" id="KW-0175">Coiled coil</keyword>
<comment type="caution">
    <text evidence="3">The sequence shown here is derived from an EMBL/GenBank/DDBJ whole genome shotgun (WGS) entry which is preliminary data.</text>
</comment>
<proteinExistence type="predicted"/>
<dbReference type="Proteomes" id="UP000681722">
    <property type="component" value="Unassembled WGS sequence"/>
</dbReference>
<dbReference type="GO" id="GO:0045505">
    <property type="term" value="F:dynein intermediate chain binding"/>
    <property type="evidence" value="ECO:0007669"/>
    <property type="project" value="InterPro"/>
</dbReference>
<feature type="domain" description="Dynein heavy chain linker" evidence="2">
    <location>
        <begin position="236"/>
        <end position="330"/>
    </location>
</feature>
<evidence type="ECO:0000313" key="3">
    <source>
        <dbReference type="EMBL" id="CAF4400906.1"/>
    </source>
</evidence>
<dbReference type="EMBL" id="CAJOBC010091448">
    <property type="protein sequence ID" value="CAF4400906.1"/>
    <property type="molecule type" value="Genomic_DNA"/>
</dbReference>
<evidence type="ECO:0000256" key="1">
    <source>
        <dbReference type="SAM" id="Coils"/>
    </source>
</evidence>
<dbReference type="InterPro" id="IPR042222">
    <property type="entry name" value="Dynein_2_N"/>
</dbReference>
<evidence type="ECO:0000313" key="4">
    <source>
        <dbReference type="Proteomes" id="UP000681722"/>
    </source>
</evidence>
<dbReference type="InterPro" id="IPR013602">
    <property type="entry name" value="Dynein_heavy_linker"/>
</dbReference>
<dbReference type="InterPro" id="IPR026983">
    <property type="entry name" value="DHC"/>
</dbReference>
<dbReference type="PANTHER" id="PTHR22878:SF63">
    <property type="entry name" value="DYNEIN AXONEMAL HEAVY CHAIN 10"/>
    <property type="match status" value="1"/>
</dbReference>
<protein>
    <recommendedName>
        <fullName evidence="2">Dynein heavy chain linker domain-containing protein</fullName>
    </recommendedName>
</protein>
<dbReference type="GO" id="GO:0051959">
    <property type="term" value="F:dynein light intermediate chain binding"/>
    <property type="evidence" value="ECO:0007669"/>
    <property type="project" value="InterPro"/>
</dbReference>
<name>A0A8S2VHT3_9BILA</name>